<keyword evidence="1" id="KW-0472">Membrane</keyword>
<protein>
    <submittedName>
        <fullName evidence="2">Uncharacterized protein</fullName>
    </submittedName>
</protein>
<sequence>MSRMQTLGLSSTPQPTDNLFKRLFWPSIETQYDVDLLGQQGFYVCTAVGGVSFLLLLFLGMPFVGMLTAAVYFLAACGVRERSIAASALAFALYLTGFAGGMVHGGGGNPFVGLVITMLLFSNLRATVLARRWSKQPDDETEFHPSDRSSTSVLDRLSNQLPPKIWPRGKFAFFPLVGLYLLLAVVGLMMTKRIPQPPQQPVMIERLDTRP</sequence>
<dbReference type="OrthoDB" id="9921253at2"/>
<dbReference type="EMBL" id="FOZL01000001">
    <property type="protein sequence ID" value="SFS15656.1"/>
    <property type="molecule type" value="Genomic_DNA"/>
</dbReference>
<gene>
    <name evidence="2" type="ORF">SAMN05421771_2753</name>
</gene>
<feature type="transmembrane region" description="Helical" evidence="1">
    <location>
        <begin position="86"/>
        <end position="105"/>
    </location>
</feature>
<keyword evidence="1" id="KW-1133">Transmembrane helix</keyword>
<proteinExistence type="predicted"/>
<feature type="transmembrane region" description="Helical" evidence="1">
    <location>
        <begin position="171"/>
        <end position="190"/>
    </location>
</feature>
<dbReference type="Proteomes" id="UP000199024">
    <property type="component" value="Unassembled WGS sequence"/>
</dbReference>
<evidence type="ECO:0000313" key="2">
    <source>
        <dbReference type="EMBL" id="SFS15656.1"/>
    </source>
</evidence>
<feature type="transmembrane region" description="Helical" evidence="1">
    <location>
        <begin position="41"/>
        <end position="74"/>
    </location>
</feature>
<name>A0A1I6MIV6_9BACT</name>
<dbReference type="AlphaFoldDB" id="A0A1I6MIV6"/>
<keyword evidence="1" id="KW-0812">Transmembrane</keyword>
<evidence type="ECO:0000256" key="1">
    <source>
        <dbReference type="SAM" id="Phobius"/>
    </source>
</evidence>
<organism evidence="2 3">
    <name type="scientific">Granulicella pectinivorans</name>
    <dbReference type="NCBI Taxonomy" id="474950"/>
    <lineage>
        <taxon>Bacteria</taxon>
        <taxon>Pseudomonadati</taxon>
        <taxon>Acidobacteriota</taxon>
        <taxon>Terriglobia</taxon>
        <taxon>Terriglobales</taxon>
        <taxon>Acidobacteriaceae</taxon>
        <taxon>Granulicella</taxon>
    </lineage>
</organism>
<keyword evidence="3" id="KW-1185">Reference proteome</keyword>
<dbReference type="STRING" id="474950.SAMN05421771_2753"/>
<accession>A0A1I6MIV6</accession>
<reference evidence="2 3" key="1">
    <citation type="submission" date="2016-10" db="EMBL/GenBank/DDBJ databases">
        <authorList>
            <person name="de Groot N.N."/>
        </authorList>
    </citation>
    <scope>NUCLEOTIDE SEQUENCE [LARGE SCALE GENOMIC DNA]</scope>
    <source>
        <strain evidence="2 3">DSM 21001</strain>
    </source>
</reference>
<evidence type="ECO:0000313" key="3">
    <source>
        <dbReference type="Proteomes" id="UP000199024"/>
    </source>
</evidence>
<feature type="transmembrane region" description="Helical" evidence="1">
    <location>
        <begin position="111"/>
        <end position="130"/>
    </location>
</feature>